<proteinExistence type="predicted"/>
<organism evidence="1 2">
    <name type="scientific">Aneurinibacillus aneurinilyticus</name>
    <name type="common">Bacillus aneurinolyticus</name>
    <dbReference type="NCBI Taxonomy" id="1391"/>
    <lineage>
        <taxon>Bacteria</taxon>
        <taxon>Bacillati</taxon>
        <taxon>Bacillota</taxon>
        <taxon>Bacilli</taxon>
        <taxon>Bacillales</taxon>
        <taxon>Paenibacillaceae</taxon>
        <taxon>Aneurinibacillus group</taxon>
        <taxon>Aneurinibacillus</taxon>
    </lineage>
</organism>
<protein>
    <submittedName>
        <fullName evidence="1">Uncharacterized protein</fullName>
    </submittedName>
</protein>
<name>A0A848CXM2_ANEAE</name>
<evidence type="ECO:0000313" key="1">
    <source>
        <dbReference type="EMBL" id="NME98597.1"/>
    </source>
</evidence>
<dbReference type="AlphaFoldDB" id="A0A848CXM2"/>
<dbReference type="Proteomes" id="UP000561326">
    <property type="component" value="Unassembled WGS sequence"/>
</dbReference>
<sequence length="65" mass="7496">MEIRCSIELAVNEDGPAKDTYNEIDIMIVKVTEHEFDLNNAGLLKAYNRIEKFELPPRLDSFHMG</sequence>
<dbReference type="EMBL" id="JABAGO010000015">
    <property type="protein sequence ID" value="NME98597.1"/>
    <property type="molecule type" value="Genomic_DNA"/>
</dbReference>
<gene>
    <name evidence="1" type="ORF">HF838_10025</name>
</gene>
<evidence type="ECO:0000313" key="2">
    <source>
        <dbReference type="Proteomes" id="UP000561326"/>
    </source>
</evidence>
<accession>A0A848CXM2</accession>
<comment type="caution">
    <text evidence="1">The sequence shown here is derived from an EMBL/GenBank/DDBJ whole genome shotgun (WGS) entry which is preliminary data.</text>
</comment>
<reference evidence="1 2" key="1">
    <citation type="submission" date="2020-04" db="EMBL/GenBank/DDBJ databases">
        <authorList>
            <person name="Hitch T.C.A."/>
            <person name="Wylensek D."/>
            <person name="Clavel T."/>
        </authorList>
    </citation>
    <scope>NUCLEOTIDE SEQUENCE [LARGE SCALE GENOMIC DNA]</scope>
    <source>
        <strain evidence="1 2">WB01_D5_05</strain>
    </source>
</reference>